<dbReference type="EMBL" id="QKWP01000188">
    <property type="protein sequence ID" value="RIB25098.1"/>
    <property type="molecule type" value="Genomic_DNA"/>
</dbReference>
<proteinExistence type="predicted"/>
<evidence type="ECO:0000313" key="1">
    <source>
        <dbReference type="EMBL" id="RIB25098.1"/>
    </source>
</evidence>
<dbReference type="Proteomes" id="UP000266673">
    <property type="component" value="Unassembled WGS sequence"/>
</dbReference>
<dbReference type="AlphaFoldDB" id="A0A397VT43"/>
<comment type="caution">
    <text evidence="1">The sequence shown here is derived from an EMBL/GenBank/DDBJ whole genome shotgun (WGS) entry which is preliminary data.</text>
</comment>
<protein>
    <submittedName>
        <fullName evidence="1">Uncharacterized protein</fullName>
    </submittedName>
</protein>
<name>A0A397VT43_9GLOM</name>
<organism evidence="1 2">
    <name type="scientific">Gigaspora rosea</name>
    <dbReference type="NCBI Taxonomy" id="44941"/>
    <lineage>
        <taxon>Eukaryota</taxon>
        <taxon>Fungi</taxon>
        <taxon>Fungi incertae sedis</taxon>
        <taxon>Mucoromycota</taxon>
        <taxon>Glomeromycotina</taxon>
        <taxon>Glomeromycetes</taxon>
        <taxon>Diversisporales</taxon>
        <taxon>Gigasporaceae</taxon>
        <taxon>Gigaspora</taxon>
    </lineage>
</organism>
<gene>
    <name evidence="1" type="ORF">C2G38_2241625</name>
</gene>
<sequence length="78" mass="9211">MGHCDNDDKETLYDENKKIYIQSGIADKLNEDIYKEAVTKFFIIDIENSSFFRKNNVLKQIIALKAAEFKMYSNRLNR</sequence>
<accession>A0A397VT43</accession>
<reference evidence="1 2" key="1">
    <citation type="submission" date="2018-06" db="EMBL/GenBank/DDBJ databases">
        <title>Comparative genomics reveals the genomic features of Rhizophagus irregularis, R. cerebriforme, R. diaphanum and Gigaspora rosea, and their symbiotic lifestyle signature.</title>
        <authorList>
            <person name="Morin E."/>
            <person name="San Clemente H."/>
            <person name="Chen E.C.H."/>
            <person name="De La Providencia I."/>
            <person name="Hainaut M."/>
            <person name="Kuo A."/>
            <person name="Kohler A."/>
            <person name="Murat C."/>
            <person name="Tang N."/>
            <person name="Roy S."/>
            <person name="Loubradou J."/>
            <person name="Henrissat B."/>
            <person name="Grigoriev I.V."/>
            <person name="Corradi N."/>
            <person name="Roux C."/>
            <person name="Martin F.M."/>
        </authorList>
    </citation>
    <scope>NUCLEOTIDE SEQUENCE [LARGE SCALE GENOMIC DNA]</scope>
    <source>
        <strain evidence="1 2">DAOM 194757</strain>
    </source>
</reference>
<evidence type="ECO:0000313" key="2">
    <source>
        <dbReference type="Proteomes" id="UP000266673"/>
    </source>
</evidence>
<keyword evidence="2" id="KW-1185">Reference proteome</keyword>